<reference evidence="3 4" key="1">
    <citation type="submission" date="2019-06" db="EMBL/GenBank/DDBJ databases">
        <title>Genomic Encyclopedia of Type Strains, Phase IV (KMG-V): Genome sequencing to study the core and pangenomes of soil and plant-associated prokaryotes.</title>
        <authorList>
            <person name="Whitman W."/>
        </authorList>
    </citation>
    <scope>NUCLEOTIDE SEQUENCE [LARGE SCALE GENOMIC DNA]</scope>
    <source>
        <strain evidence="3 4">BR 11140</strain>
    </source>
</reference>
<evidence type="ECO:0000256" key="1">
    <source>
        <dbReference type="SAM" id="Phobius"/>
    </source>
</evidence>
<dbReference type="OrthoDB" id="7632478at2"/>
<evidence type="ECO:0000313" key="4">
    <source>
        <dbReference type="Proteomes" id="UP000318050"/>
    </source>
</evidence>
<comment type="caution">
    <text evidence="3">The sequence shown here is derived from an EMBL/GenBank/DDBJ whole genome shotgun (WGS) entry which is preliminary data.</text>
</comment>
<organism evidence="3 4">
    <name type="scientific">Nitrospirillum amazonense</name>
    <dbReference type="NCBI Taxonomy" id="28077"/>
    <lineage>
        <taxon>Bacteria</taxon>
        <taxon>Pseudomonadati</taxon>
        <taxon>Pseudomonadota</taxon>
        <taxon>Alphaproteobacteria</taxon>
        <taxon>Rhodospirillales</taxon>
        <taxon>Azospirillaceae</taxon>
        <taxon>Nitrospirillum</taxon>
    </lineage>
</organism>
<dbReference type="GO" id="GO:0080120">
    <property type="term" value="P:CAAX-box protein maturation"/>
    <property type="evidence" value="ECO:0007669"/>
    <property type="project" value="UniProtKB-ARBA"/>
</dbReference>
<evidence type="ECO:0000259" key="2">
    <source>
        <dbReference type="Pfam" id="PF02517"/>
    </source>
</evidence>
<proteinExistence type="predicted"/>
<accession>A0A560IY11</accession>
<feature type="transmembrane region" description="Helical" evidence="1">
    <location>
        <begin position="84"/>
        <end position="109"/>
    </location>
</feature>
<sequence length="241" mass="25207">MAVFLLFVALALVAVWTPWHACAFAALKSGGEGGSRRTFFRKWVLTSLLLFGGGTLGALALLGRLSQLRRLPPEFDSLAAPARAMGATVLVAAATVAVAACAVVVVAVASRERGRLPPAVFGDVEVLLPRDGAERAWAAVLSLNAGLTEEATFRLLLPLLITLAVGDAPLGMAASALVFGLAHLYLGWRGVAATTIAGMFLSLVYLAAGNLLVPIAVHVATDWVGLLVLPRLVEWRRPGQP</sequence>
<dbReference type="Pfam" id="PF02517">
    <property type="entry name" value="Rce1-like"/>
    <property type="match status" value="1"/>
</dbReference>
<dbReference type="AlphaFoldDB" id="A0A560IY11"/>
<dbReference type="InterPro" id="IPR003675">
    <property type="entry name" value="Rce1/LyrA-like_dom"/>
</dbReference>
<keyword evidence="3" id="KW-0378">Hydrolase</keyword>
<keyword evidence="1" id="KW-0812">Transmembrane</keyword>
<protein>
    <submittedName>
        <fullName evidence="3">CAAX prenyl protease-like protein</fullName>
    </submittedName>
</protein>
<feature type="transmembrane region" description="Helical" evidence="1">
    <location>
        <begin position="155"/>
        <end position="179"/>
    </location>
</feature>
<keyword evidence="1" id="KW-1133">Transmembrane helix</keyword>
<dbReference type="GO" id="GO:0004175">
    <property type="term" value="F:endopeptidase activity"/>
    <property type="evidence" value="ECO:0007669"/>
    <property type="project" value="UniProtKB-ARBA"/>
</dbReference>
<feature type="domain" description="CAAX prenyl protease 2/Lysostaphin resistance protein A-like" evidence="2">
    <location>
        <begin position="136"/>
        <end position="224"/>
    </location>
</feature>
<gene>
    <name evidence="3" type="ORF">FBZ92_103229</name>
</gene>
<dbReference type="EMBL" id="VITT01000003">
    <property type="protein sequence ID" value="TWB63737.1"/>
    <property type="molecule type" value="Genomic_DNA"/>
</dbReference>
<name>A0A560IY11_9PROT</name>
<dbReference type="GO" id="GO:0006508">
    <property type="term" value="P:proteolysis"/>
    <property type="evidence" value="ECO:0007669"/>
    <property type="project" value="UniProtKB-KW"/>
</dbReference>
<dbReference type="Proteomes" id="UP000318050">
    <property type="component" value="Unassembled WGS sequence"/>
</dbReference>
<keyword evidence="3" id="KW-0645">Protease</keyword>
<feature type="transmembrane region" description="Helical" evidence="1">
    <location>
        <begin position="43"/>
        <end position="63"/>
    </location>
</feature>
<evidence type="ECO:0000313" key="3">
    <source>
        <dbReference type="EMBL" id="TWB63737.1"/>
    </source>
</evidence>
<keyword evidence="1" id="KW-0472">Membrane</keyword>
<feature type="transmembrane region" description="Helical" evidence="1">
    <location>
        <begin position="186"/>
        <end position="205"/>
    </location>
</feature>